<reference evidence="2" key="1">
    <citation type="submission" date="2014-10" db="EMBL/GenBank/DDBJ databases">
        <authorList>
            <person name="King R."/>
        </authorList>
    </citation>
    <scope>NUCLEOTIDE SEQUENCE [LARGE SCALE GENOMIC DNA]</scope>
    <source>
        <strain evidence="2">A3/5</strain>
    </source>
</reference>
<sequence>MVEVVEIILGDMVATVEDRMAKDAILDEVEVAEFLSGDMLAIVKDDGDDVEVKNMRPIVQRGSMPGIVELKDANYIAEPVGDHARDQSEYRVFSIVYGSSQGG</sequence>
<proteinExistence type="predicted"/>
<organism evidence="1 2">
    <name type="scientific">Fusarium venenatum</name>
    <dbReference type="NCBI Taxonomy" id="56646"/>
    <lineage>
        <taxon>Eukaryota</taxon>
        <taxon>Fungi</taxon>
        <taxon>Dikarya</taxon>
        <taxon>Ascomycota</taxon>
        <taxon>Pezizomycotina</taxon>
        <taxon>Sordariomycetes</taxon>
        <taxon>Hypocreomycetidae</taxon>
        <taxon>Hypocreales</taxon>
        <taxon>Nectriaceae</taxon>
        <taxon>Fusarium</taxon>
    </lineage>
</organism>
<dbReference type="Proteomes" id="UP000245910">
    <property type="component" value="Chromosome IIII"/>
</dbReference>
<evidence type="ECO:0000313" key="2">
    <source>
        <dbReference type="Proteomes" id="UP000245910"/>
    </source>
</evidence>
<name>A0A2L2STC4_9HYPO</name>
<dbReference type="EMBL" id="LN649232">
    <property type="protein sequence ID" value="CEI38665.1"/>
    <property type="molecule type" value="Genomic_DNA"/>
</dbReference>
<accession>A0A2L2STC4</accession>
<evidence type="ECO:0000313" key="1">
    <source>
        <dbReference type="EMBL" id="CEI38665.1"/>
    </source>
</evidence>
<keyword evidence="2" id="KW-1185">Reference proteome</keyword>
<protein>
    <submittedName>
        <fullName evidence="1">Uncharacterized protein</fullName>
    </submittedName>
</protein>
<dbReference type="AlphaFoldDB" id="A0A2L2STC4"/>